<dbReference type="PANTHER" id="PTHR32282:SF15">
    <property type="entry name" value="PENICILLIN-BINDING PROTEIN 1C"/>
    <property type="match status" value="1"/>
</dbReference>
<comment type="similarity">
    <text evidence="2">In the C-terminal section; belongs to the transpeptidase family.</text>
</comment>
<evidence type="ECO:0000256" key="9">
    <source>
        <dbReference type="ARBA" id="ARBA00023268"/>
    </source>
</evidence>
<evidence type="ECO:0000259" key="13">
    <source>
        <dbReference type="Pfam" id="PF00912"/>
    </source>
</evidence>
<protein>
    <recommendedName>
        <fullName evidence="10">peptidoglycan glycosyltransferase</fullName>
        <ecNumber evidence="10">2.4.99.28</ecNumber>
    </recommendedName>
</protein>
<keyword evidence="9" id="KW-0511">Multifunctional enzyme</keyword>
<dbReference type="InterPro" id="IPR001264">
    <property type="entry name" value="Glyco_trans_51"/>
</dbReference>
<sequence length="704" mass="76313">MIAELASTSARVQHPCGADALGPHLPVIIVALEDHRFYQHHGVDWQALVASVWANIRSGRIARGGSTLTQQLIKVSTPGRKRSLWAKLYENLAALKLERRWTKEQILTAYLNRVDFGNRRLGAQAAAEAYFGRKPAKLTFPEALLLAALPHAPTRYNPWSRPEAARLRFQQVLNQLIGQKVFPPAVLASVLPPTVLPRHAPAAEAFHFTTSLRQRHPPPPGTTTTTLDLELQRSVTLFLQSQVRTIRSLGATHAAAVVLDSRTGAIRAMVGSADPAGPAGQINAATTFRSAGSTLKPFLYLRAVDTRSLTAATLLPDTQDAIRDTFPDYDPRNYDLRFLGPVRMREALACSLNVPAVVTLARLGPREVFAELQSYGLKFRRGFDAYGAGFILGNVEVRPLELAACFAAFSNEGMAVTPRWLESQPVKRHRLSPPPAATILADILCDNQARKRTFGLNSPLSFEGLRIPVKTGTSSGFRDAWTVGATREHSVAVWVGNIRGARMDEVASITGSAPLWRAIVDELLKRGDHGIASPHEGPLLHQAPVCQTTGLCPGKQTMETAPEWFLPGSEPTVSADTMWQDTTDGPALVLPSRQFAVWCGSASNTLGAVAQASESIRIISPHAGASFELDPHIPAARQCLPLQAVSPPGVTLEWEVDGRPVIGSDSGFMWPLSPGKHEVRARAGALTQSQVFEVRSPAVSASRN</sequence>
<evidence type="ECO:0000313" key="16">
    <source>
        <dbReference type="Proteomes" id="UP001596052"/>
    </source>
</evidence>
<dbReference type="SUPFAM" id="SSF53955">
    <property type="entry name" value="Lysozyme-like"/>
    <property type="match status" value="1"/>
</dbReference>
<evidence type="ECO:0000256" key="10">
    <source>
        <dbReference type="ARBA" id="ARBA00044770"/>
    </source>
</evidence>
<dbReference type="Proteomes" id="UP001596052">
    <property type="component" value="Unassembled WGS sequence"/>
</dbReference>
<feature type="domain" description="Penicillin-binding protein transpeptidase" evidence="12">
    <location>
        <begin position="255"/>
        <end position="502"/>
    </location>
</feature>
<accession>A0ABW0KTC7</accession>
<evidence type="ECO:0000313" key="15">
    <source>
        <dbReference type="EMBL" id="MFC5455993.1"/>
    </source>
</evidence>
<evidence type="ECO:0000256" key="6">
    <source>
        <dbReference type="ARBA" id="ARBA00022676"/>
    </source>
</evidence>
<keyword evidence="5" id="KW-0645">Protease</keyword>
<dbReference type="EC" id="2.4.99.28" evidence="10"/>
<dbReference type="EMBL" id="JBHSMQ010000004">
    <property type="protein sequence ID" value="MFC5455993.1"/>
    <property type="molecule type" value="Genomic_DNA"/>
</dbReference>
<dbReference type="PANTHER" id="PTHR32282">
    <property type="entry name" value="BINDING PROTEIN TRANSPEPTIDASE, PUTATIVE-RELATED"/>
    <property type="match status" value="1"/>
</dbReference>
<keyword evidence="6" id="KW-0328">Glycosyltransferase</keyword>
<evidence type="ECO:0000256" key="11">
    <source>
        <dbReference type="ARBA" id="ARBA00049902"/>
    </source>
</evidence>
<dbReference type="Gene3D" id="1.10.3810.10">
    <property type="entry name" value="Biosynthetic peptidoglycan transglycosylase-like"/>
    <property type="match status" value="1"/>
</dbReference>
<evidence type="ECO:0000259" key="14">
    <source>
        <dbReference type="Pfam" id="PF06832"/>
    </source>
</evidence>
<dbReference type="Pfam" id="PF00912">
    <property type="entry name" value="Transgly"/>
    <property type="match status" value="1"/>
</dbReference>
<proteinExistence type="inferred from homology"/>
<dbReference type="InterPro" id="IPR012338">
    <property type="entry name" value="Beta-lactam/transpept-like"/>
</dbReference>
<gene>
    <name evidence="15" type="ORF">ACFQDI_14105</name>
</gene>
<evidence type="ECO:0000256" key="2">
    <source>
        <dbReference type="ARBA" id="ARBA00007090"/>
    </source>
</evidence>
<comment type="similarity">
    <text evidence="3">In the N-terminal section; belongs to the glycosyltransferase 51 family.</text>
</comment>
<dbReference type="InterPro" id="IPR036950">
    <property type="entry name" value="PBP_transglycosylase"/>
</dbReference>
<keyword evidence="7" id="KW-0808">Transferase</keyword>
<dbReference type="Pfam" id="PF00905">
    <property type="entry name" value="Transpeptidase"/>
    <property type="match status" value="1"/>
</dbReference>
<dbReference type="InterPro" id="IPR023346">
    <property type="entry name" value="Lysozyme-like_dom_sf"/>
</dbReference>
<evidence type="ECO:0000256" key="4">
    <source>
        <dbReference type="ARBA" id="ARBA00022645"/>
    </source>
</evidence>
<comment type="pathway">
    <text evidence="1">Cell wall biogenesis; peptidoglycan biosynthesis.</text>
</comment>
<feature type="domain" description="Glycosyl transferase family 51" evidence="13">
    <location>
        <begin position="10"/>
        <end position="176"/>
    </location>
</feature>
<evidence type="ECO:0000259" key="12">
    <source>
        <dbReference type="Pfam" id="PF00905"/>
    </source>
</evidence>
<comment type="caution">
    <text evidence="15">The sequence shown here is derived from an EMBL/GenBank/DDBJ whole genome shotgun (WGS) entry which is preliminary data.</text>
</comment>
<dbReference type="InterPro" id="IPR050396">
    <property type="entry name" value="Glycosyltr_51/Transpeptidase"/>
</dbReference>
<comment type="catalytic activity">
    <reaction evidence="11">
        <text>[GlcNAc-(1-&gt;4)-Mur2Ac(oyl-L-Ala-gamma-D-Glu-L-Lys-D-Ala-D-Ala)](n)-di-trans,octa-cis-undecaprenyl diphosphate + beta-D-GlcNAc-(1-&gt;4)-Mur2Ac(oyl-L-Ala-gamma-D-Glu-L-Lys-D-Ala-D-Ala)-di-trans,octa-cis-undecaprenyl diphosphate = [GlcNAc-(1-&gt;4)-Mur2Ac(oyl-L-Ala-gamma-D-Glu-L-Lys-D-Ala-D-Ala)](n+1)-di-trans,octa-cis-undecaprenyl diphosphate + di-trans,octa-cis-undecaprenyl diphosphate + H(+)</text>
        <dbReference type="Rhea" id="RHEA:23708"/>
        <dbReference type="Rhea" id="RHEA-COMP:9602"/>
        <dbReference type="Rhea" id="RHEA-COMP:9603"/>
        <dbReference type="ChEBI" id="CHEBI:15378"/>
        <dbReference type="ChEBI" id="CHEBI:58405"/>
        <dbReference type="ChEBI" id="CHEBI:60033"/>
        <dbReference type="ChEBI" id="CHEBI:78435"/>
        <dbReference type="EC" id="2.4.99.28"/>
    </reaction>
</comment>
<evidence type="ECO:0000256" key="7">
    <source>
        <dbReference type="ARBA" id="ARBA00022679"/>
    </source>
</evidence>
<keyword evidence="4" id="KW-0121">Carboxypeptidase</keyword>
<dbReference type="SUPFAM" id="SSF56601">
    <property type="entry name" value="beta-lactamase/transpeptidase-like"/>
    <property type="match status" value="1"/>
</dbReference>
<organism evidence="15 16">
    <name type="scientific">Prosthecobacter fluviatilis</name>
    <dbReference type="NCBI Taxonomy" id="445931"/>
    <lineage>
        <taxon>Bacteria</taxon>
        <taxon>Pseudomonadati</taxon>
        <taxon>Verrucomicrobiota</taxon>
        <taxon>Verrucomicrobiia</taxon>
        <taxon>Verrucomicrobiales</taxon>
        <taxon>Verrucomicrobiaceae</taxon>
        <taxon>Prosthecobacter</taxon>
    </lineage>
</organism>
<name>A0ABW0KTC7_9BACT</name>
<evidence type="ECO:0000256" key="1">
    <source>
        <dbReference type="ARBA" id="ARBA00004752"/>
    </source>
</evidence>
<keyword evidence="8" id="KW-0378">Hydrolase</keyword>
<dbReference type="Gene3D" id="3.40.710.10">
    <property type="entry name" value="DD-peptidase/beta-lactamase superfamily"/>
    <property type="match status" value="1"/>
</dbReference>
<evidence type="ECO:0000256" key="5">
    <source>
        <dbReference type="ARBA" id="ARBA00022670"/>
    </source>
</evidence>
<reference evidence="16" key="1">
    <citation type="journal article" date="2019" name="Int. J. Syst. Evol. Microbiol.">
        <title>The Global Catalogue of Microorganisms (GCM) 10K type strain sequencing project: providing services to taxonomists for standard genome sequencing and annotation.</title>
        <authorList>
            <consortium name="The Broad Institute Genomics Platform"/>
            <consortium name="The Broad Institute Genome Sequencing Center for Infectious Disease"/>
            <person name="Wu L."/>
            <person name="Ma J."/>
        </authorList>
    </citation>
    <scope>NUCLEOTIDE SEQUENCE [LARGE SCALE GENOMIC DNA]</scope>
    <source>
        <strain evidence="16">CGMCC 4.1469</strain>
    </source>
</reference>
<evidence type="ECO:0000256" key="8">
    <source>
        <dbReference type="ARBA" id="ARBA00022801"/>
    </source>
</evidence>
<dbReference type="RefSeq" id="WP_377167749.1">
    <property type="nucleotide sequence ID" value="NZ_JBHSMQ010000004.1"/>
</dbReference>
<dbReference type="InterPro" id="IPR001460">
    <property type="entry name" value="PCN-bd_Tpept"/>
</dbReference>
<feature type="domain" description="Penicillin-binding C-terminal" evidence="14">
    <location>
        <begin position="610"/>
        <end position="681"/>
    </location>
</feature>
<dbReference type="Pfam" id="PF06832">
    <property type="entry name" value="BiPBP_C"/>
    <property type="match status" value="1"/>
</dbReference>
<keyword evidence="16" id="KW-1185">Reference proteome</keyword>
<dbReference type="InterPro" id="IPR009647">
    <property type="entry name" value="PBP_C"/>
</dbReference>
<evidence type="ECO:0000256" key="3">
    <source>
        <dbReference type="ARBA" id="ARBA00007739"/>
    </source>
</evidence>